<evidence type="ECO:0000313" key="2">
    <source>
        <dbReference type="EMBL" id="MDA3734165.1"/>
    </source>
</evidence>
<keyword evidence="3" id="KW-1185">Reference proteome</keyword>
<proteinExistence type="predicted"/>
<feature type="transmembrane region" description="Helical" evidence="1">
    <location>
        <begin position="150"/>
        <end position="173"/>
    </location>
</feature>
<dbReference type="RefSeq" id="WP_271013777.1">
    <property type="nucleotide sequence ID" value="NZ_JAQIFT010000074.1"/>
</dbReference>
<keyword evidence="1" id="KW-0812">Transmembrane</keyword>
<gene>
    <name evidence="2" type="ORF">PBV87_22080</name>
</gene>
<feature type="transmembrane region" description="Helical" evidence="1">
    <location>
        <begin position="5"/>
        <end position="25"/>
    </location>
</feature>
<evidence type="ECO:0000313" key="3">
    <source>
        <dbReference type="Proteomes" id="UP001169242"/>
    </source>
</evidence>
<feature type="transmembrane region" description="Helical" evidence="1">
    <location>
        <begin position="216"/>
        <end position="237"/>
    </location>
</feature>
<organism evidence="2 3">
    <name type="scientific">Holtiella tumoricola</name>
    <dbReference type="NCBI Taxonomy" id="3018743"/>
    <lineage>
        <taxon>Bacteria</taxon>
        <taxon>Bacillati</taxon>
        <taxon>Bacillota</taxon>
        <taxon>Clostridia</taxon>
        <taxon>Lachnospirales</taxon>
        <taxon>Cellulosilyticaceae</taxon>
        <taxon>Holtiella</taxon>
    </lineage>
</organism>
<keyword evidence="1" id="KW-1133">Transmembrane helix</keyword>
<dbReference type="AlphaFoldDB" id="A0AA42J3C9"/>
<feature type="transmembrane region" description="Helical" evidence="1">
    <location>
        <begin position="272"/>
        <end position="293"/>
    </location>
</feature>
<feature type="transmembrane region" description="Helical" evidence="1">
    <location>
        <begin position="185"/>
        <end position="204"/>
    </location>
</feature>
<protein>
    <submittedName>
        <fullName evidence="2">Uncharacterized protein</fullName>
    </submittedName>
</protein>
<comment type="caution">
    <text evidence="2">The sequence shown here is derived from an EMBL/GenBank/DDBJ whole genome shotgun (WGS) entry which is preliminary data.</text>
</comment>
<dbReference type="EMBL" id="JAQIFT010000074">
    <property type="protein sequence ID" value="MDA3734165.1"/>
    <property type="molecule type" value="Genomic_DNA"/>
</dbReference>
<dbReference type="Proteomes" id="UP001169242">
    <property type="component" value="Unassembled WGS sequence"/>
</dbReference>
<name>A0AA42J3C9_9FIRM</name>
<evidence type="ECO:0000256" key="1">
    <source>
        <dbReference type="SAM" id="Phobius"/>
    </source>
</evidence>
<accession>A0AA42J3C9</accession>
<keyword evidence="1" id="KW-0472">Membrane</keyword>
<feature type="transmembrane region" description="Helical" evidence="1">
    <location>
        <begin position="117"/>
        <end position="138"/>
    </location>
</feature>
<feature type="transmembrane region" description="Helical" evidence="1">
    <location>
        <begin position="31"/>
        <end position="50"/>
    </location>
</feature>
<reference evidence="2" key="1">
    <citation type="journal article" date="2023" name="Int. J. Syst. Evol. Microbiol.">
        <title>&lt;i&gt;Holtiella tumoricola&lt;/i&gt; gen. nov. sp. nov., isolated from a human clinical sample.</title>
        <authorList>
            <person name="Allen-Vercoe E."/>
            <person name="Daigneault M.C."/>
            <person name="Vancuren S.J."/>
            <person name="Cochrane K."/>
            <person name="O'Neal L.L."/>
            <person name="Sankaranarayanan K."/>
            <person name="Lawson P.A."/>
        </authorList>
    </citation>
    <scope>NUCLEOTIDE SEQUENCE</scope>
    <source>
        <strain evidence="2">CC70A</strain>
    </source>
</reference>
<feature type="transmembrane region" description="Helical" evidence="1">
    <location>
        <begin position="57"/>
        <end position="77"/>
    </location>
</feature>
<sequence>MKNNLLSFGIGALTYLLLILLAYFNFELFKFAPILIVLGTCGTYLLLGCLLDKKGIWGSRIAIFLTYIGAGIIYAVGRGIQSTELITVFRRMVPQVYHSIGKLGGAIGVEISRDVDVAIGLAVLLIVALGMLELGRIIRGSKGQAWGVCYNLILTGTGYFYLFMITHIIVMAFPTLMNDSKQKMIFGAIMTIVIFVTCFFLGKLCRTLQSRVLQCLSSCGITVMLFVLYGLGVFLIWDIGIYERYMLPVATSYIGTLCRSLGVVLGAKAQVISQYGVVASSLMILAPTLLIIAGKFSSLDKTKTEEVEVLKEIIIE</sequence>